<feature type="region of interest" description="Disordered" evidence="1">
    <location>
        <begin position="552"/>
        <end position="577"/>
    </location>
</feature>
<evidence type="ECO:0000313" key="2">
    <source>
        <dbReference type="Proteomes" id="UP000887577"/>
    </source>
</evidence>
<proteinExistence type="predicted"/>
<accession>A0A914YRP0</accession>
<dbReference type="AlphaFoldDB" id="A0A914YRP0"/>
<feature type="compositionally biased region" description="Polar residues" evidence="1">
    <location>
        <begin position="209"/>
        <end position="224"/>
    </location>
</feature>
<dbReference type="WBParaSite" id="PSU_v2.g268.t1">
    <property type="protein sequence ID" value="PSU_v2.g268.t1"/>
    <property type="gene ID" value="PSU_v2.g268"/>
</dbReference>
<keyword evidence="2" id="KW-1185">Reference proteome</keyword>
<reference evidence="3" key="1">
    <citation type="submission" date="2022-11" db="UniProtKB">
        <authorList>
            <consortium name="WormBaseParasite"/>
        </authorList>
    </citation>
    <scope>IDENTIFICATION</scope>
</reference>
<feature type="compositionally biased region" description="Low complexity" evidence="1">
    <location>
        <begin position="290"/>
        <end position="300"/>
    </location>
</feature>
<feature type="compositionally biased region" description="Basic and acidic residues" evidence="1">
    <location>
        <begin position="114"/>
        <end position="125"/>
    </location>
</feature>
<dbReference type="Proteomes" id="UP000887577">
    <property type="component" value="Unplaced"/>
</dbReference>
<feature type="compositionally biased region" description="Basic residues" evidence="1">
    <location>
        <begin position="552"/>
        <end position="566"/>
    </location>
</feature>
<protein>
    <submittedName>
        <fullName evidence="3">Uncharacterized protein</fullName>
    </submittedName>
</protein>
<feature type="region of interest" description="Disordered" evidence="1">
    <location>
        <begin position="209"/>
        <end position="231"/>
    </location>
</feature>
<organism evidence="2 3">
    <name type="scientific">Panagrolaimus superbus</name>
    <dbReference type="NCBI Taxonomy" id="310955"/>
    <lineage>
        <taxon>Eukaryota</taxon>
        <taxon>Metazoa</taxon>
        <taxon>Ecdysozoa</taxon>
        <taxon>Nematoda</taxon>
        <taxon>Chromadorea</taxon>
        <taxon>Rhabditida</taxon>
        <taxon>Tylenchina</taxon>
        <taxon>Panagrolaimomorpha</taxon>
        <taxon>Panagrolaimoidea</taxon>
        <taxon>Panagrolaimidae</taxon>
        <taxon>Panagrolaimus</taxon>
    </lineage>
</organism>
<evidence type="ECO:0000313" key="3">
    <source>
        <dbReference type="WBParaSite" id="PSU_v2.g268.t1"/>
    </source>
</evidence>
<sequence length="577" mass="65942">MKDGPVEEAPPLEIVEIMCEDAIRKEEDDEDKYMNFDDEWLEKHLKQLENLEIIDFEAAVDPLIDEPIGDSDDEYIFEKPLKSKKKAKVKRLKETPDESEEEIMQQLTKIVERRVKSAENAKEDDNNGIQDPQRSLFDIVARRKASSPKRSNCQEEEPPEEDETPFWIPSPKKAKVEIFQDYLDSAPSSSKSPKILLFPQLSILDSEASLVSSTSKSLNNDSNAPPNPIITDNKRALFSNLAISITPPGSLQPPTMPHQNSETIEESLKPLLIHKVSQQTLMDTTDESRPSSSKPPTIKPISHHSSIDSDVGSSRPPMIHQISQHNSVDSEERPGSSPLEFLYKEQPPILERQVPLEENVINVASSPAPVPRPAPIIQKRAPIKQENIVASSPDNAKPKLSELFTKKIVKLPKETILQYPMPDFDNEPHLRQIFPYTAKLFDNQWDFEKNISFKDIGYADKELDQLFYHTPPVPGGPITDRLKYLQENFPEKFANILPLKHREKERTVNIIKEEEEGTPTIIERMRLKTIHIQPDVELLLNSECCNPMRGRAKKLKEKSRKKKKKRNYDDEILEDVL</sequence>
<feature type="region of interest" description="Disordered" evidence="1">
    <location>
        <begin position="281"/>
        <end position="339"/>
    </location>
</feature>
<evidence type="ECO:0000256" key="1">
    <source>
        <dbReference type="SAM" id="MobiDB-lite"/>
    </source>
</evidence>
<feature type="compositionally biased region" description="Acidic residues" evidence="1">
    <location>
        <begin position="154"/>
        <end position="164"/>
    </location>
</feature>
<feature type="region of interest" description="Disordered" evidence="1">
    <location>
        <begin position="114"/>
        <end position="168"/>
    </location>
</feature>
<name>A0A914YRP0_9BILA</name>